<dbReference type="EMBL" id="VXIV02002511">
    <property type="protein sequence ID" value="KAF6024951.1"/>
    <property type="molecule type" value="Genomic_DNA"/>
</dbReference>
<evidence type="ECO:0000256" key="2">
    <source>
        <dbReference type="ARBA" id="ARBA00038332"/>
    </source>
</evidence>
<evidence type="ECO:0000313" key="6">
    <source>
        <dbReference type="Proteomes" id="UP000593567"/>
    </source>
</evidence>
<dbReference type="InterPro" id="IPR054573">
    <property type="entry name" value="PP2A/SF3B1-like_HEAT"/>
</dbReference>
<dbReference type="SUPFAM" id="SSF48371">
    <property type="entry name" value="ARM repeat"/>
    <property type="match status" value="1"/>
</dbReference>
<accession>A0A7J7JH77</accession>
<feature type="repeat" description="HEAT" evidence="3">
    <location>
        <begin position="333"/>
        <end position="371"/>
    </location>
</feature>
<dbReference type="GO" id="GO:0000159">
    <property type="term" value="C:protein phosphatase type 2A complex"/>
    <property type="evidence" value="ECO:0007669"/>
    <property type="project" value="TreeGrafter"/>
</dbReference>
<name>A0A7J7JH77_BUGNE</name>
<dbReference type="Proteomes" id="UP000593567">
    <property type="component" value="Unassembled WGS sequence"/>
</dbReference>
<feature type="repeat" description="HEAT" evidence="3">
    <location>
        <begin position="372"/>
        <end position="410"/>
    </location>
</feature>
<feature type="domain" description="Phosphatase PP2A regulatory subunit A/Splicing factor 3B subunit 1-like HEAT repeat" evidence="4">
    <location>
        <begin position="284"/>
        <end position="364"/>
    </location>
</feature>
<evidence type="ECO:0000259" key="4">
    <source>
        <dbReference type="Pfam" id="PF22646"/>
    </source>
</evidence>
<feature type="repeat" description="HEAT" evidence="3">
    <location>
        <begin position="290"/>
        <end position="327"/>
    </location>
</feature>
<dbReference type="PROSITE" id="PS50077">
    <property type="entry name" value="HEAT_REPEAT"/>
    <property type="match status" value="9"/>
</dbReference>
<dbReference type="GO" id="GO:0019888">
    <property type="term" value="F:protein phosphatase regulator activity"/>
    <property type="evidence" value="ECO:0007669"/>
    <property type="project" value="TreeGrafter"/>
</dbReference>
<organism evidence="5 6">
    <name type="scientific">Bugula neritina</name>
    <name type="common">Brown bryozoan</name>
    <name type="synonym">Sertularia neritina</name>
    <dbReference type="NCBI Taxonomy" id="10212"/>
    <lineage>
        <taxon>Eukaryota</taxon>
        <taxon>Metazoa</taxon>
        <taxon>Spiralia</taxon>
        <taxon>Lophotrochozoa</taxon>
        <taxon>Bryozoa</taxon>
        <taxon>Gymnolaemata</taxon>
        <taxon>Cheilostomatida</taxon>
        <taxon>Flustrina</taxon>
        <taxon>Buguloidea</taxon>
        <taxon>Bugulidae</taxon>
        <taxon>Bugula</taxon>
    </lineage>
</organism>
<keyword evidence="1" id="KW-0677">Repeat</keyword>
<feature type="repeat" description="HEAT" evidence="3">
    <location>
        <begin position="528"/>
        <end position="566"/>
    </location>
</feature>
<reference evidence="5" key="1">
    <citation type="submission" date="2020-06" db="EMBL/GenBank/DDBJ databases">
        <title>Draft genome of Bugula neritina, a colonial animal packing powerful symbionts and potential medicines.</title>
        <authorList>
            <person name="Rayko M."/>
        </authorList>
    </citation>
    <scope>NUCLEOTIDE SEQUENCE [LARGE SCALE GENOMIC DNA]</scope>
    <source>
        <strain evidence="5">Kwan_BN1</strain>
    </source>
</reference>
<feature type="repeat" description="HEAT" evidence="3">
    <location>
        <begin position="173"/>
        <end position="211"/>
    </location>
</feature>
<dbReference type="FunFam" id="1.25.10.10:FF:000011">
    <property type="entry name" value="Serine/threonine-protein phosphatase 2A regulatory subunit A alpha isoform"/>
    <property type="match status" value="1"/>
</dbReference>
<dbReference type="PANTHER" id="PTHR10648:SF4">
    <property type="entry name" value="PROTEIN PHOSPHATASE 2 (FORMERLY 2A), REGULATORY SUBUNIT A, BETA ISOFORM-RELATED"/>
    <property type="match status" value="1"/>
</dbReference>
<proteinExistence type="inferred from homology"/>
<dbReference type="InterPro" id="IPR051023">
    <property type="entry name" value="PP2A_Regulatory_Subunit_A"/>
</dbReference>
<dbReference type="InterPro" id="IPR000357">
    <property type="entry name" value="HEAT"/>
</dbReference>
<dbReference type="Pfam" id="PF02985">
    <property type="entry name" value="HEAT"/>
    <property type="match status" value="2"/>
</dbReference>
<dbReference type="Gene3D" id="1.25.10.10">
    <property type="entry name" value="Leucine-rich Repeat Variant"/>
    <property type="match status" value="1"/>
</dbReference>
<evidence type="ECO:0000313" key="5">
    <source>
        <dbReference type="EMBL" id="KAF6024951.1"/>
    </source>
</evidence>
<feature type="repeat" description="HEAT" evidence="3">
    <location>
        <begin position="567"/>
        <end position="596"/>
    </location>
</feature>
<dbReference type="AlphaFoldDB" id="A0A7J7JH77"/>
<dbReference type="InterPro" id="IPR021133">
    <property type="entry name" value="HEAT_type_2"/>
</dbReference>
<evidence type="ECO:0000256" key="1">
    <source>
        <dbReference type="ARBA" id="ARBA00022737"/>
    </source>
</evidence>
<feature type="repeat" description="HEAT" evidence="3">
    <location>
        <begin position="212"/>
        <end position="250"/>
    </location>
</feature>
<gene>
    <name evidence="5" type="ORF">EB796_016742</name>
</gene>
<feature type="repeat" description="HEAT" evidence="3">
    <location>
        <begin position="251"/>
        <end position="289"/>
    </location>
</feature>
<dbReference type="GO" id="GO:0005634">
    <property type="term" value="C:nucleus"/>
    <property type="evidence" value="ECO:0007669"/>
    <property type="project" value="TreeGrafter"/>
</dbReference>
<dbReference type="Pfam" id="PF22646">
    <property type="entry name" value="PPP2R1A-like_HEAT"/>
    <property type="match status" value="1"/>
</dbReference>
<comment type="similarity">
    <text evidence="2">Belongs to the phosphatase 2A regulatory subunit A family.</text>
</comment>
<keyword evidence="6" id="KW-1185">Reference proteome</keyword>
<feature type="repeat" description="HEAT" evidence="3">
    <location>
        <begin position="411"/>
        <end position="449"/>
    </location>
</feature>
<dbReference type="PANTHER" id="PTHR10648">
    <property type="entry name" value="SERINE/THREONINE-PROTEIN PHOSPHATASE PP2A 65 KDA REGULATORY SUBUNIT"/>
    <property type="match status" value="1"/>
</dbReference>
<dbReference type="OrthoDB" id="340346at2759"/>
<protein>
    <submittedName>
        <fullName evidence="5">PPP2R1B</fullName>
    </submittedName>
</protein>
<evidence type="ECO:0000256" key="3">
    <source>
        <dbReference type="PROSITE-ProRule" id="PRU00103"/>
    </source>
</evidence>
<sequence length="596" mass="66375">MAAVVAPADSTTADEALYPIAVLIDELRNDDVQLRLHSIKKLSTIALALGVDRARTELVPFLTETIYDEDEVLLALAEQLGNFAPLIGGAEHAHHLLVPLESLATVEETVVRDKAVESLRQIAPLHSPQDLEQYFVPLVKRLAGGDWFTSRTSACGLFSVSYPRGSSSVKTELRANFRNLCGDDTPMVRRAAAAKLGEFAKVMELDYVKSELIPLFSHLAQDEQDSVRLLAIEACSQIAQVLTNEDTEQLVMPTLRQAVDDKSWRVRYMVADKFTDLQKAVGPKISETDLVPAFQNLLKDCEAEVRAAACSKIKDFSNGLPAEAREQVIMNYVLPCIKELINDTNMHVKSALASVIMGLSPILGKDNTIEHLLPMFLTQLKDEVPEVRLNIISNLDCVNEVIGIKQLSQTLLPAIVELAEDNKWRVRLAIIEYMPLLAGQLGKDFFDEKLNTLCMAWLVDHVYAIREAATSNLKKLVEKFGVEWAQQTIIPKVLQMSRDLNYLHRMTCLFCINTLAEGCQKESASKLMLSTVVGLASDDVPNVKFNVAKTLMKMGQWLDQTSIQQQVKPVLEKLKQDPDSDVQYFATEAMENLKLV</sequence>
<dbReference type="InterPro" id="IPR011989">
    <property type="entry name" value="ARM-like"/>
</dbReference>
<comment type="caution">
    <text evidence="5">The sequence shown here is derived from an EMBL/GenBank/DDBJ whole genome shotgun (WGS) entry which is preliminary data.</text>
</comment>
<dbReference type="InterPro" id="IPR016024">
    <property type="entry name" value="ARM-type_fold"/>
</dbReference>
<dbReference type="GO" id="GO:0005829">
    <property type="term" value="C:cytosol"/>
    <property type="evidence" value="ECO:0007669"/>
    <property type="project" value="TreeGrafter"/>
</dbReference>